<reference evidence="8" key="1">
    <citation type="submission" date="2022-11" db="UniProtKB">
        <authorList>
            <consortium name="WormBaseParasite"/>
        </authorList>
    </citation>
    <scope>IDENTIFICATION</scope>
</reference>
<keyword evidence="7" id="KW-1185">Reference proteome</keyword>
<protein>
    <submittedName>
        <fullName evidence="8">Tetraspanin</fullName>
    </submittedName>
</protein>
<feature type="compositionally biased region" description="Polar residues" evidence="5">
    <location>
        <begin position="654"/>
        <end position="664"/>
    </location>
</feature>
<feature type="transmembrane region" description="Helical" evidence="6">
    <location>
        <begin position="99"/>
        <end position="123"/>
    </location>
</feature>
<feature type="transmembrane region" description="Helical" evidence="6">
    <location>
        <begin position="135"/>
        <end position="159"/>
    </location>
</feature>
<dbReference type="InterPro" id="IPR008952">
    <property type="entry name" value="Tetraspanin_EC2_sf"/>
</dbReference>
<feature type="compositionally biased region" description="Basic residues" evidence="5">
    <location>
        <begin position="396"/>
        <end position="409"/>
    </location>
</feature>
<evidence type="ECO:0000313" key="7">
    <source>
        <dbReference type="Proteomes" id="UP000887572"/>
    </source>
</evidence>
<feature type="compositionally biased region" description="Polar residues" evidence="5">
    <location>
        <begin position="377"/>
        <end position="388"/>
    </location>
</feature>
<dbReference type="Pfam" id="PF00335">
    <property type="entry name" value="Tetraspanin"/>
    <property type="match status" value="1"/>
</dbReference>
<feature type="compositionally biased region" description="Basic and acidic residues" evidence="5">
    <location>
        <begin position="420"/>
        <end position="432"/>
    </location>
</feature>
<evidence type="ECO:0000256" key="4">
    <source>
        <dbReference type="ARBA" id="ARBA00023136"/>
    </source>
</evidence>
<dbReference type="PRINTS" id="PR00259">
    <property type="entry name" value="TMFOUR"/>
</dbReference>
<feature type="compositionally biased region" description="Basic and acidic residues" evidence="5">
    <location>
        <begin position="448"/>
        <end position="608"/>
    </location>
</feature>
<organism evidence="7 8">
    <name type="scientific">Globodera rostochiensis</name>
    <name type="common">Golden nematode worm</name>
    <name type="synonym">Heterodera rostochiensis</name>
    <dbReference type="NCBI Taxonomy" id="31243"/>
    <lineage>
        <taxon>Eukaryota</taxon>
        <taxon>Metazoa</taxon>
        <taxon>Ecdysozoa</taxon>
        <taxon>Nematoda</taxon>
        <taxon>Chromadorea</taxon>
        <taxon>Rhabditida</taxon>
        <taxon>Tylenchina</taxon>
        <taxon>Tylenchomorpha</taxon>
        <taxon>Tylenchoidea</taxon>
        <taxon>Heteroderidae</taxon>
        <taxon>Heteroderinae</taxon>
        <taxon>Globodera</taxon>
    </lineage>
</organism>
<evidence type="ECO:0000256" key="5">
    <source>
        <dbReference type="SAM" id="MobiDB-lite"/>
    </source>
</evidence>
<accession>A0A914I751</accession>
<sequence length="664" mass="75312">MVTHRPTGAIRPQATSRNVNVEKGSRKMGETAVEIGVERPRRTQMMSEIGKPRQEICGPLKWICFIVNFFIFLGSVGCLALGVYLFLTDLRPIGEPVDVFLNPAVLLTSAGFVSGTVALLGLFGALRDNVCLLKLFALFVFLSYLVLVVFTCFLFLLFYSDTTGDEKGISAQYVLHYSIRRYHTNRNVADFVDYMQEQLECCGSTSFRDWNLSEQFKCNSSNPYPERCGIPFSCCRRSVAGGANGGQNPLAPAIRSLQCWQNAQKKREQQLDSDIYVAGCLQPLRTLFDDHALHIGLGVVSVILPVCMAVFLSQCLARQIDYQRFLLRREERRTARAERREQRFREQHQQQQQDQRKRESVSSQSELANGHGHQLEFSGTMTQIMSDRSNTEKENSRRRRIHQRQKRTKSSSPLTMRAVKVRDAKEKRRSMDVENGGAMTEMKNGRGMMEDGRKNGRGMMEDGRKNGRGMMEDGRKNGRGMMEDGRKNGRGMMEDGRKNGRGMMEDGRKNGRGMMEDGRKNGRGMMEDGRKNGRGMMEDGRKNGRGMMEDGRKNGRGMMEDGRKNGRGMMEDGRKNGRGMMEDGRKNGRGMMEDGRKNGRGMMEDGRTRSPVKKRKKAEEEERKSKSPQKNGKREEAIPRKALAMEPTAPSMPSYFTLQQAHFS</sequence>
<dbReference type="PANTHER" id="PTHR19282:SF502">
    <property type="entry name" value="TETRASPANIN-14"/>
    <property type="match status" value="1"/>
</dbReference>
<proteinExistence type="predicted"/>
<evidence type="ECO:0000256" key="1">
    <source>
        <dbReference type="ARBA" id="ARBA00004141"/>
    </source>
</evidence>
<keyword evidence="4 6" id="KW-0472">Membrane</keyword>
<dbReference type="Proteomes" id="UP000887572">
    <property type="component" value="Unplaced"/>
</dbReference>
<dbReference type="PANTHER" id="PTHR19282">
    <property type="entry name" value="TETRASPANIN"/>
    <property type="match status" value="1"/>
</dbReference>
<dbReference type="WBParaSite" id="Gr19_v10_g8123.t1">
    <property type="protein sequence ID" value="Gr19_v10_g8123.t1"/>
    <property type="gene ID" value="Gr19_v10_g8123"/>
</dbReference>
<evidence type="ECO:0000256" key="3">
    <source>
        <dbReference type="ARBA" id="ARBA00022989"/>
    </source>
</evidence>
<evidence type="ECO:0000313" key="8">
    <source>
        <dbReference type="WBParaSite" id="Gr19_v10_g8123.t1"/>
    </source>
</evidence>
<keyword evidence="3 6" id="KW-1133">Transmembrane helix</keyword>
<feature type="transmembrane region" description="Helical" evidence="6">
    <location>
        <begin position="292"/>
        <end position="317"/>
    </location>
</feature>
<feature type="region of interest" description="Disordered" evidence="5">
    <location>
        <begin position="338"/>
        <end position="664"/>
    </location>
</feature>
<dbReference type="GO" id="GO:0005886">
    <property type="term" value="C:plasma membrane"/>
    <property type="evidence" value="ECO:0007669"/>
    <property type="project" value="TreeGrafter"/>
</dbReference>
<feature type="transmembrane region" description="Helical" evidence="6">
    <location>
        <begin position="62"/>
        <end position="87"/>
    </location>
</feature>
<evidence type="ECO:0000256" key="6">
    <source>
        <dbReference type="SAM" id="Phobius"/>
    </source>
</evidence>
<feature type="compositionally biased region" description="Basic and acidic residues" evidence="5">
    <location>
        <begin position="338"/>
        <end position="360"/>
    </location>
</feature>
<dbReference type="InterPro" id="IPR018499">
    <property type="entry name" value="Tetraspanin/Peripherin"/>
</dbReference>
<dbReference type="AlphaFoldDB" id="A0A914I751"/>
<dbReference type="Gene3D" id="1.10.1450.10">
    <property type="entry name" value="Tetraspanin"/>
    <property type="match status" value="1"/>
</dbReference>
<keyword evidence="2 6" id="KW-0812">Transmembrane</keyword>
<dbReference type="SUPFAM" id="SSF48652">
    <property type="entry name" value="Tetraspanin"/>
    <property type="match status" value="1"/>
</dbReference>
<evidence type="ECO:0000256" key="2">
    <source>
        <dbReference type="ARBA" id="ARBA00022692"/>
    </source>
</evidence>
<name>A0A914I751_GLORO</name>
<comment type="subcellular location">
    <subcellularLocation>
        <location evidence="1">Membrane</location>
        <topology evidence="1">Multi-pass membrane protein</topology>
    </subcellularLocation>
</comment>